<name>A0A916K0Q9_9MICO</name>
<dbReference type="AlphaFoldDB" id="A0A916K0Q9"/>
<comment type="caution">
    <text evidence="1">The sequence shown here is derived from an EMBL/GenBank/DDBJ whole genome shotgun (WGS) entry which is preliminary data.</text>
</comment>
<dbReference type="PANTHER" id="PTHR34387">
    <property type="entry name" value="SLR1258 PROTEIN"/>
    <property type="match status" value="1"/>
</dbReference>
<dbReference type="InterPro" id="IPR007497">
    <property type="entry name" value="SIMPL/DUF541"/>
</dbReference>
<dbReference type="Pfam" id="PF04402">
    <property type="entry name" value="SIMPL"/>
    <property type="match status" value="1"/>
</dbReference>
<evidence type="ECO:0000313" key="1">
    <source>
        <dbReference type="EMBL" id="CAG7621901.1"/>
    </source>
</evidence>
<dbReference type="InterPro" id="IPR052022">
    <property type="entry name" value="26kDa_periplasmic_antigen"/>
</dbReference>
<evidence type="ECO:0000313" key="2">
    <source>
        <dbReference type="Proteomes" id="UP000693892"/>
    </source>
</evidence>
<organism evidence="1 2">
    <name type="scientific">Leucobacter soli</name>
    <dbReference type="NCBI Taxonomy" id="2812850"/>
    <lineage>
        <taxon>Bacteria</taxon>
        <taxon>Bacillati</taxon>
        <taxon>Actinomycetota</taxon>
        <taxon>Actinomycetes</taxon>
        <taxon>Micrococcales</taxon>
        <taxon>Microbacteriaceae</taxon>
        <taxon>Leucobacter</taxon>
    </lineage>
</organism>
<dbReference type="GO" id="GO:0006974">
    <property type="term" value="P:DNA damage response"/>
    <property type="evidence" value="ECO:0007669"/>
    <property type="project" value="TreeGrafter"/>
</dbReference>
<reference evidence="1" key="1">
    <citation type="submission" date="2021-06" db="EMBL/GenBank/DDBJ databases">
        <authorList>
            <person name="Criscuolo A."/>
        </authorList>
    </citation>
    <scope>NUCLEOTIDE SEQUENCE</scope>
    <source>
        <strain evidence="1">CIP111803</strain>
    </source>
</reference>
<dbReference type="PANTHER" id="PTHR34387:SF2">
    <property type="entry name" value="SLR1258 PROTEIN"/>
    <property type="match status" value="1"/>
</dbReference>
<proteinExistence type="predicted"/>
<sequence>MTEIIVTGAAERRLPADRAIVNASVSIVEARREDAVRTATEEHARLVARAKELVAGGAAARYVADPIDTYSTSWRDERGERVVEYHASAGLSIEVTALETVGELMLDLAEAGADARVSWELSPERRRSVLRELRLEAVEAARAAAEDYAAAIAAADVEIVSVRDARGGSDGTAPVMRAMAMADGAAPEVTIREIEVRVQIEGTFAAV</sequence>
<keyword evidence="2" id="KW-1185">Reference proteome</keyword>
<protein>
    <recommendedName>
        <fullName evidence="3">DUF541 domain-containing protein</fullName>
    </recommendedName>
</protein>
<dbReference type="Proteomes" id="UP000693892">
    <property type="component" value="Unassembled WGS sequence"/>
</dbReference>
<gene>
    <name evidence="1" type="ORF">LEUCIP111803_02460</name>
</gene>
<accession>A0A916K0Q9</accession>
<evidence type="ECO:0008006" key="3">
    <source>
        <dbReference type="Google" id="ProtNLM"/>
    </source>
</evidence>
<dbReference type="EMBL" id="CAJVAP010000042">
    <property type="protein sequence ID" value="CAG7621901.1"/>
    <property type="molecule type" value="Genomic_DNA"/>
</dbReference>